<dbReference type="KEGG" id="luo:HHL09_23535"/>
<feature type="compositionally biased region" description="Polar residues" evidence="1">
    <location>
        <begin position="32"/>
        <end position="48"/>
    </location>
</feature>
<dbReference type="Proteomes" id="UP000501812">
    <property type="component" value="Chromosome"/>
</dbReference>
<evidence type="ECO:0000256" key="1">
    <source>
        <dbReference type="SAM" id="MobiDB-lite"/>
    </source>
</evidence>
<dbReference type="EMBL" id="CP051774">
    <property type="protein sequence ID" value="QJE98629.1"/>
    <property type="molecule type" value="Genomic_DNA"/>
</dbReference>
<protein>
    <submittedName>
        <fullName evidence="3">Uncharacterized protein</fullName>
    </submittedName>
</protein>
<reference evidence="3 4" key="1">
    <citation type="submission" date="2020-04" db="EMBL/GenBank/DDBJ databases">
        <title>Luteolibacter sp. G-1-1-1 isolated from soil.</title>
        <authorList>
            <person name="Dahal R.H."/>
        </authorList>
    </citation>
    <scope>NUCLEOTIDE SEQUENCE [LARGE SCALE GENOMIC DNA]</scope>
    <source>
        <strain evidence="3 4">G-1-1-1</strain>
    </source>
</reference>
<keyword evidence="2" id="KW-0732">Signal</keyword>
<organism evidence="3 4">
    <name type="scientific">Luteolibacter luteus</name>
    <dbReference type="NCBI Taxonomy" id="2728835"/>
    <lineage>
        <taxon>Bacteria</taxon>
        <taxon>Pseudomonadati</taxon>
        <taxon>Verrucomicrobiota</taxon>
        <taxon>Verrucomicrobiia</taxon>
        <taxon>Verrucomicrobiales</taxon>
        <taxon>Verrucomicrobiaceae</taxon>
        <taxon>Luteolibacter</taxon>
    </lineage>
</organism>
<gene>
    <name evidence="3" type="ORF">HHL09_23535</name>
</gene>
<feature type="chain" id="PRO_5032899362" evidence="2">
    <location>
        <begin position="18"/>
        <end position="172"/>
    </location>
</feature>
<evidence type="ECO:0000256" key="2">
    <source>
        <dbReference type="SAM" id="SignalP"/>
    </source>
</evidence>
<proteinExistence type="predicted"/>
<evidence type="ECO:0000313" key="3">
    <source>
        <dbReference type="EMBL" id="QJE98629.1"/>
    </source>
</evidence>
<name>A0A858RQK1_9BACT</name>
<dbReference type="AlphaFoldDB" id="A0A858RQK1"/>
<feature type="region of interest" description="Disordered" evidence="1">
    <location>
        <begin position="25"/>
        <end position="48"/>
    </location>
</feature>
<feature type="signal peptide" evidence="2">
    <location>
        <begin position="1"/>
        <end position="17"/>
    </location>
</feature>
<accession>A0A858RQK1</accession>
<sequence length="172" mass="18417">MKSTIALLLAWSGGAIAAPTMSDPVTPEEMAQRQQVSPASSIQKAQASTTVEAKVERAGEQSIIQQSDILHDGKNWTLVPKGAVLHVPAQMAPRVGAKPLGTLLSWNEFLAANRAWISTEEISFEQAAGKKPLNEDHKEYWTTQTKVIVATHQGGPISVRPALSEAAVTANK</sequence>
<dbReference type="RefSeq" id="WP_169457116.1">
    <property type="nucleotide sequence ID" value="NZ_CP051774.1"/>
</dbReference>
<evidence type="ECO:0000313" key="4">
    <source>
        <dbReference type="Proteomes" id="UP000501812"/>
    </source>
</evidence>
<keyword evidence="4" id="KW-1185">Reference proteome</keyword>